<name>A0A6V8KVI3_9ACTN</name>
<feature type="transmembrane region" description="Helical" evidence="6">
    <location>
        <begin position="207"/>
        <end position="226"/>
    </location>
</feature>
<evidence type="ECO:0000256" key="6">
    <source>
        <dbReference type="SAM" id="Phobius"/>
    </source>
</evidence>
<reference evidence="8 9" key="1">
    <citation type="submission" date="2020-03" db="EMBL/GenBank/DDBJ databases">
        <title>Whole genome shotgun sequence of Phytohabitans houttuyneae NBRC 108639.</title>
        <authorList>
            <person name="Komaki H."/>
            <person name="Tamura T."/>
        </authorList>
    </citation>
    <scope>NUCLEOTIDE SEQUENCE [LARGE SCALE GENOMIC DNA]</scope>
    <source>
        <strain evidence="8 9">NBRC 108639</strain>
    </source>
</reference>
<reference evidence="8 9" key="2">
    <citation type="submission" date="2020-03" db="EMBL/GenBank/DDBJ databases">
        <authorList>
            <person name="Ichikawa N."/>
            <person name="Kimura A."/>
            <person name="Kitahashi Y."/>
            <person name="Uohara A."/>
        </authorList>
    </citation>
    <scope>NUCLEOTIDE SEQUENCE [LARGE SCALE GENOMIC DNA]</scope>
    <source>
        <strain evidence="8 9">NBRC 108639</strain>
    </source>
</reference>
<evidence type="ECO:0000256" key="4">
    <source>
        <dbReference type="ARBA" id="ARBA00022989"/>
    </source>
</evidence>
<dbReference type="PANTHER" id="PTHR35007">
    <property type="entry name" value="INTEGRAL MEMBRANE PROTEIN-RELATED"/>
    <property type="match status" value="1"/>
</dbReference>
<feature type="domain" description="Type II secretion system protein GspF" evidence="7">
    <location>
        <begin position="98"/>
        <end position="223"/>
    </location>
</feature>
<dbReference type="Proteomes" id="UP000482800">
    <property type="component" value="Unassembled WGS sequence"/>
</dbReference>
<gene>
    <name evidence="8" type="ORF">Phou_099870</name>
</gene>
<dbReference type="RefSeq" id="WP_173071063.1">
    <property type="nucleotide sequence ID" value="NZ_BAABGO010000002.1"/>
</dbReference>
<proteinExistence type="predicted"/>
<comment type="caution">
    <text evidence="8">The sequence shown here is derived from an EMBL/GenBank/DDBJ whole genome shotgun (WGS) entry which is preliminary data.</text>
</comment>
<evidence type="ECO:0000313" key="8">
    <source>
        <dbReference type="EMBL" id="GFJ85807.1"/>
    </source>
</evidence>
<feature type="transmembrane region" description="Helical" evidence="6">
    <location>
        <begin position="238"/>
        <end position="257"/>
    </location>
</feature>
<keyword evidence="3 6" id="KW-0812">Transmembrane</keyword>
<feature type="transmembrane region" description="Helical" evidence="6">
    <location>
        <begin position="66"/>
        <end position="83"/>
    </location>
</feature>
<evidence type="ECO:0000256" key="5">
    <source>
        <dbReference type="ARBA" id="ARBA00023136"/>
    </source>
</evidence>
<dbReference type="InterPro" id="IPR018076">
    <property type="entry name" value="T2SS_GspF_dom"/>
</dbReference>
<accession>A0A6V8KVI3</accession>
<evidence type="ECO:0000256" key="3">
    <source>
        <dbReference type="ARBA" id="ARBA00022692"/>
    </source>
</evidence>
<evidence type="ECO:0000259" key="7">
    <source>
        <dbReference type="Pfam" id="PF00482"/>
    </source>
</evidence>
<protein>
    <recommendedName>
        <fullName evidence="7">Type II secretion system protein GspF domain-containing protein</fullName>
    </recommendedName>
</protein>
<keyword evidence="5 6" id="KW-0472">Membrane</keyword>
<organism evidence="8 9">
    <name type="scientific">Phytohabitans houttuyneae</name>
    <dbReference type="NCBI Taxonomy" id="1076126"/>
    <lineage>
        <taxon>Bacteria</taxon>
        <taxon>Bacillati</taxon>
        <taxon>Actinomycetota</taxon>
        <taxon>Actinomycetes</taxon>
        <taxon>Micromonosporales</taxon>
        <taxon>Micromonosporaceae</taxon>
    </lineage>
</organism>
<keyword evidence="4 6" id="KW-1133">Transmembrane helix</keyword>
<feature type="transmembrane region" description="Helical" evidence="6">
    <location>
        <begin position="6"/>
        <end position="22"/>
    </location>
</feature>
<dbReference type="AlphaFoldDB" id="A0A6V8KVI3"/>
<feature type="transmembrane region" description="Helical" evidence="6">
    <location>
        <begin position="42"/>
        <end position="60"/>
    </location>
</feature>
<dbReference type="GO" id="GO:0005886">
    <property type="term" value="C:plasma membrane"/>
    <property type="evidence" value="ECO:0007669"/>
    <property type="project" value="UniProtKB-SubCell"/>
</dbReference>
<dbReference type="PANTHER" id="PTHR35007:SF3">
    <property type="entry name" value="POSSIBLE CONSERVED ALANINE RICH MEMBRANE PROTEIN"/>
    <property type="match status" value="1"/>
</dbReference>
<evidence type="ECO:0000256" key="2">
    <source>
        <dbReference type="ARBA" id="ARBA00022475"/>
    </source>
</evidence>
<keyword evidence="9" id="KW-1185">Reference proteome</keyword>
<dbReference type="EMBL" id="BLPF01000004">
    <property type="protein sequence ID" value="GFJ85807.1"/>
    <property type="molecule type" value="Genomic_DNA"/>
</dbReference>
<comment type="subcellular location">
    <subcellularLocation>
        <location evidence="1">Cell membrane</location>
        <topology evidence="1">Multi-pass membrane protein</topology>
    </subcellularLocation>
</comment>
<evidence type="ECO:0000313" key="9">
    <source>
        <dbReference type="Proteomes" id="UP000482800"/>
    </source>
</evidence>
<keyword evidence="2" id="KW-1003">Cell membrane</keyword>
<evidence type="ECO:0000256" key="1">
    <source>
        <dbReference type="ARBA" id="ARBA00004651"/>
    </source>
</evidence>
<sequence>MPIVPAALGAAFAAGILLTLYGGRRLPRPPRLVRRRRPPRPASIAGAVLAAATVAALTGWPVAAAAIAATVWFLPTIWGAATVERRAREQIEAVATWAEMLRDTLSAAAGLEQTIQATAPLAPPAIRRDVTALADALRVGARLPEALTRFAQQSANPTADLVAAALIHAASNQAAQLADRLAVLANAAREQATARDRIAAERARTRSAVRIIVGLTLTMVTAMTVFNRPFLAPYSSPTGQLVLAGIVGVFAAAFWWLHRLGRLNTPPRVLDVAKGAAGGLR</sequence>
<dbReference type="Pfam" id="PF00482">
    <property type="entry name" value="T2SSF"/>
    <property type="match status" value="1"/>
</dbReference>